<evidence type="ECO:0008006" key="4">
    <source>
        <dbReference type="Google" id="ProtNLM"/>
    </source>
</evidence>
<evidence type="ECO:0000313" key="3">
    <source>
        <dbReference type="Proteomes" id="UP000463883"/>
    </source>
</evidence>
<organism evidence="2 3">
    <name type="scientific">Aminipila terrae</name>
    <dbReference type="NCBI Taxonomy" id="2697030"/>
    <lineage>
        <taxon>Bacteria</taxon>
        <taxon>Bacillati</taxon>
        <taxon>Bacillota</taxon>
        <taxon>Clostridia</taxon>
        <taxon>Peptostreptococcales</taxon>
        <taxon>Anaerovoracaceae</taxon>
        <taxon>Aminipila</taxon>
    </lineage>
</organism>
<reference evidence="2 3" key="1">
    <citation type="submission" date="2020-01" db="EMBL/GenBank/DDBJ databases">
        <title>Genomic analysis of Aminipila sp. CBA3637.</title>
        <authorList>
            <person name="Kim Y.B."/>
            <person name="Roh S.W."/>
        </authorList>
    </citation>
    <scope>NUCLEOTIDE SEQUENCE [LARGE SCALE GENOMIC DNA]</scope>
    <source>
        <strain evidence="2 3">CBA3637</strain>
    </source>
</reference>
<protein>
    <recommendedName>
        <fullName evidence="4">Carbohydrate-binding domain-containing protein</fullName>
    </recommendedName>
</protein>
<keyword evidence="3" id="KW-1185">Reference proteome</keyword>
<accession>A0A6P1MHU6</accession>
<dbReference type="KEGG" id="amic:Ami3637_06950"/>
<feature type="signal peptide" evidence="1">
    <location>
        <begin position="1"/>
        <end position="25"/>
    </location>
</feature>
<name>A0A6P1MHU6_9FIRM</name>
<evidence type="ECO:0000313" key="2">
    <source>
        <dbReference type="EMBL" id="QHI72174.1"/>
    </source>
</evidence>
<evidence type="ECO:0000256" key="1">
    <source>
        <dbReference type="SAM" id="SignalP"/>
    </source>
</evidence>
<dbReference type="RefSeq" id="WP_162361944.1">
    <property type="nucleotide sequence ID" value="NZ_CP047591.1"/>
</dbReference>
<gene>
    <name evidence="2" type="ORF">Ami3637_06950</name>
</gene>
<proteinExistence type="predicted"/>
<sequence>MKKRILSILLMVCMILTMMPVVALAGTTNKYGDFSVTVGDSGSAPTYEEGVLTFAEAGEYTVAMADGKTSTSNRIVITAENVTLNLNGVNIIAPNGINAVGYTALTAQKSTILNITNDSALTGGMGGNYFHRGNAGGNGISGNVIVTGTAHLVAVGGSGGPSPMFDANGGNGISGNLTVNGKVNITLKGASRSMGSGGIGITGIISASGFLVMAGGLKIPQLLSAPIQVHNNMLRSCFHHFQQQTSTHQQPLLQKVAPTMS</sequence>
<dbReference type="EMBL" id="CP047591">
    <property type="protein sequence ID" value="QHI72174.1"/>
    <property type="molecule type" value="Genomic_DNA"/>
</dbReference>
<feature type="chain" id="PRO_5026769249" description="Carbohydrate-binding domain-containing protein" evidence="1">
    <location>
        <begin position="26"/>
        <end position="261"/>
    </location>
</feature>
<keyword evidence="1" id="KW-0732">Signal</keyword>
<dbReference type="AlphaFoldDB" id="A0A6P1MHU6"/>
<dbReference type="Proteomes" id="UP000463883">
    <property type="component" value="Chromosome"/>
</dbReference>